<dbReference type="InterPro" id="IPR000719">
    <property type="entry name" value="Prot_kinase_dom"/>
</dbReference>
<evidence type="ECO:0000256" key="2">
    <source>
        <dbReference type="ARBA" id="ARBA00022614"/>
    </source>
</evidence>
<dbReference type="Proteomes" id="UP001255856">
    <property type="component" value="Unassembled WGS sequence"/>
</dbReference>
<dbReference type="InterPro" id="IPR032675">
    <property type="entry name" value="LRR_dom_sf"/>
</dbReference>
<keyword evidence="10" id="KW-0812">Transmembrane</keyword>
<dbReference type="GO" id="GO:0005524">
    <property type="term" value="F:ATP binding"/>
    <property type="evidence" value="ECO:0007669"/>
    <property type="project" value="UniProtKB-UniRule"/>
</dbReference>
<dbReference type="SUPFAM" id="SSF56112">
    <property type="entry name" value="Protein kinase-like (PK-like)"/>
    <property type="match status" value="1"/>
</dbReference>
<feature type="compositionally biased region" description="Low complexity" evidence="9">
    <location>
        <begin position="733"/>
        <end position="755"/>
    </location>
</feature>
<keyword evidence="5 8" id="KW-0547">Nucleotide-binding</keyword>
<accession>A0AAD9INE6</accession>
<dbReference type="Gene3D" id="3.80.10.10">
    <property type="entry name" value="Ribonuclease Inhibitor"/>
    <property type="match status" value="3"/>
</dbReference>
<evidence type="ECO:0000256" key="8">
    <source>
        <dbReference type="PROSITE-ProRule" id="PRU10141"/>
    </source>
</evidence>
<keyword evidence="6" id="KW-0418">Kinase</keyword>
<dbReference type="PROSITE" id="PS50011">
    <property type="entry name" value="PROTEIN_KINASE_DOM"/>
    <property type="match status" value="1"/>
</dbReference>
<dbReference type="Pfam" id="PF00069">
    <property type="entry name" value="Pkinase"/>
    <property type="match status" value="1"/>
</dbReference>
<keyword evidence="13" id="KW-1185">Reference proteome</keyword>
<dbReference type="SMART" id="SM00220">
    <property type="entry name" value="S_TKc"/>
    <property type="match status" value="1"/>
</dbReference>
<name>A0AAD9INE6_PROWI</name>
<evidence type="ECO:0000256" key="5">
    <source>
        <dbReference type="ARBA" id="ARBA00022741"/>
    </source>
</evidence>
<dbReference type="GO" id="GO:0005930">
    <property type="term" value="C:axoneme"/>
    <property type="evidence" value="ECO:0007669"/>
    <property type="project" value="UniProtKB-SubCell"/>
</dbReference>
<feature type="region of interest" description="Disordered" evidence="9">
    <location>
        <begin position="729"/>
        <end position="778"/>
    </location>
</feature>
<feature type="domain" description="Protein kinase" evidence="11">
    <location>
        <begin position="483"/>
        <end position="724"/>
    </location>
</feature>
<dbReference type="InterPro" id="IPR046959">
    <property type="entry name" value="PRK1-6/SRF4-like"/>
</dbReference>
<dbReference type="InterPro" id="IPR011009">
    <property type="entry name" value="Kinase-like_dom_sf"/>
</dbReference>
<dbReference type="PANTHER" id="PTHR48007:SF4">
    <property type="entry name" value="LEUCINE-RICH REPEAT RECEPTOR-LIKE PROTEIN KINASE PXC1"/>
    <property type="match status" value="1"/>
</dbReference>
<evidence type="ECO:0000256" key="1">
    <source>
        <dbReference type="ARBA" id="ARBA00004430"/>
    </source>
</evidence>
<feature type="compositionally biased region" description="Low complexity" evidence="9">
    <location>
        <begin position="767"/>
        <end position="778"/>
    </location>
</feature>
<evidence type="ECO:0000256" key="9">
    <source>
        <dbReference type="SAM" id="MobiDB-lite"/>
    </source>
</evidence>
<evidence type="ECO:0000256" key="7">
    <source>
        <dbReference type="ARBA" id="ARBA00022840"/>
    </source>
</evidence>
<evidence type="ECO:0000259" key="11">
    <source>
        <dbReference type="PROSITE" id="PS50011"/>
    </source>
</evidence>
<dbReference type="AlphaFoldDB" id="A0AAD9INE6"/>
<sequence>MALDALTQSITNWDEFSSANGYYWNSSTPTCLWKGITCSGAGRVVSLSLECNRCPVQAEGSLPAELTQLTAVQLLNFQGNAFNSSLPDEWGANQTFPALQALYLQNNQLSGSLPSTWGDPGAFESLTILRLDFNQLSGTIPGSWNSSSFPELQVLRLFNNQLSGPLPHTLAELRDLQILSLQQNALTGSLPAEWPFTSLRELYLSLGTLSASNTSLTGPLPDTWGTGSGLGSLARVAIQRNQLTGTIPASWSQLPSLTALTVRPGNDGLCAALPEGSSIQFCEEQWGSCTATDQTSAGNGSCVAPDPISTGGSSFPVAAVVAPVVSVVVLGALLALFFWWRRRRRRRQAAAAPGAKIDGDLESGARTGLGGGDRYLGAGGHPFDTEEGQRALTKPFADPLARSQTASLSSGPRNASLSGGRRGTSSLTLSLPPPDSGAGTLSPAVLSSSAVLSSGSSRALDLGVGFSDWEVFPHEIEIVKRPDGSAWKLGSGGFGTVFKALRNGVQPVAVKVVSPTSGDMRSTAIEDFTREISILKACRDVNIVQFVGASLTPDNTMLVTEYCEGGNLANNIAAGRVTWHRRGARIALDVAKALVFLHSRRIVHFDLKSPNILLSRDGTAKISDVGMAKILQRDYITGAVGTLAWAAPEMLWGERCTEKADIYSYGIVLWEICTGERPVRGQLRAVDVPGECPLAVQELILDCLETRPSHRPSAIQIIERLNAIEADRDAPVASSAPRRAASGGRSASAGPSGRSRSGEARGRARAPRAAAERPAWTA</sequence>
<dbReference type="PANTHER" id="PTHR48007">
    <property type="entry name" value="LEUCINE-RICH REPEAT RECEPTOR-LIKE PROTEIN KINASE PXC1"/>
    <property type="match status" value="1"/>
</dbReference>
<dbReference type="GO" id="GO:0004672">
    <property type="term" value="F:protein kinase activity"/>
    <property type="evidence" value="ECO:0007669"/>
    <property type="project" value="InterPro"/>
</dbReference>
<feature type="transmembrane region" description="Helical" evidence="10">
    <location>
        <begin position="315"/>
        <end position="340"/>
    </location>
</feature>
<feature type="compositionally biased region" description="Low complexity" evidence="9">
    <location>
        <begin position="416"/>
        <end position="430"/>
    </location>
</feature>
<evidence type="ECO:0000256" key="4">
    <source>
        <dbReference type="ARBA" id="ARBA00022737"/>
    </source>
</evidence>
<organism evidence="12 13">
    <name type="scientific">Prototheca wickerhamii</name>
    <dbReference type="NCBI Taxonomy" id="3111"/>
    <lineage>
        <taxon>Eukaryota</taxon>
        <taxon>Viridiplantae</taxon>
        <taxon>Chlorophyta</taxon>
        <taxon>core chlorophytes</taxon>
        <taxon>Trebouxiophyceae</taxon>
        <taxon>Chlorellales</taxon>
        <taxon>Chlorellaceae</taxon>
        <taxon>Prototheca</taxon>
    </lineage>
</organism>
<dbReference type="Pfam" id="PF00560">
    <property type="entry name" value="LRR_1"/>
    <property type="match status" value="3"/>
</dbReference>
<evidence type="ECO:0000256" key="10">
    <source>
        <dbReference type="SAM" id="Phobius"/>
    </source>
</evidence>
<keyword evidence="4" id="KW-0677">Repeat</keyword>
<dbReference type="PROSITE" id="PS00108">
    <property type="entry name" value="PROTEIN_KINASE_ST"/>
    <property type="match status" value="1"/>
</dbReference>
<reference evidence="12" key="1">
    <citation type="submission" date="2021-01" db="EMBL/GenBank/DDBJ databases">
        <authorList>
            <person name="Eckstrom K.M.E."/>
        </authorList>
    </citation>
    <scope>NUCLEOTIDE SEQUENCE</scope>
    <source>
        <strain evidence="12">UVCC 0001</strain>
    </source>
</reference>
<feature type="binding site" evidence="8">
    <location>
        <position position="511"/>
    </location>
    <ligand>
        <name>ATP</name>
        <dbReference type="ChEBI" id="CHEBI:30616"/>
    </ligand>
</feature>
<evidence type="ECO:0000256" key="3">
    <source>
        <dbReference type="ARBA" id="ARBA00022679"/>
    </source>
</evidence>
<dbReference type="SUPFAM" id="SSF52058">
    <property type="entry name" value="L domain-like"/>
    <property type="match status" value="1"/>
</dbReference>
<keyword evidence="10" id="KW-1133">Transmembrane helix</keyword>
<feature type="region of interest" description="Disordered" evidence="9">
    <location>
        <begin position="402"/>
        <end position="440"/>
    </location>
</feature>
<feature type="compositionally biased region" description="Polar residues" evidence="9">
    <location>
        <begin position="402"/>
        <end position="415"/>
    </location>
</feature>
<evidence type="ECO:0000313" key="12">
    <source>
        <dbReference type="EMBL" id="KAK2080725.1"/>
    </source>
</evidence>
<keyword evidence="3" id="KW-0808">Transferase</keyword>
<evidence type="ECO:0000313" key="13">
    <source>
        <dbReference type="Proteomes" id="UP001255856"/>
    </source>
</evidence>
<comment type="subcellular location">
    <subcellularLocation>
        <location evidence="1">Cytoplasm</location>
        <location evidence="1">Cytoskeleton</location>
        <location evidence="1">Cilium axoneme</location>
    </subcellularLocation>
</comment>
<gene>
    <name evidence="12" type="ORF">QBZ16_000579</name>
</gene>
<dbReference type="CDD" id="cd13999">
    <property type="entry name" value="STKc_MAP3K-like"/>
    <property type="match status" value="1"/>
</dbReference>
<dbReference type="InterPro" id="IPR017441">
    <property type="entry name" value="Protein_kinase_ATP_BS"/>
</dbReference>
<evidence type="ECO:0000256" key="6">
    <source>
        <dbReference type="ARBA" id="ARBA00022777"/>
    </source>
</evidence>
<comment type="caution">
    <text evidence="12">The sequence shown here is derived from an EMBL/GenBank/DDBJ whole genome shotgun (WGS) entry which is preliminary data.</text>
</comment>
<proteinExistence type="predicted"/>
<keyword evidence="7 8" id="KW-0067">ATP-binding</keyword>
<keyword evidence="2" id="KW-0433">Leucine-rich repeat</keyword>
<dbReference type="InterPro" id="IPR001611">
    <property type="entry name" value="Leu-rich_rpt"/>
</dbReference>
<protein>
    <recommendedName>
        <fullName evidence="11">Protein kinase domain-containing protein</fullName>
    </recommendedName>
</protein>
<dbReference type="Gene3D" id="1.10.510.10">
    <property type="entry name" value="Transferase(Phosphotransferase) domain 1"/>
    <property type="match status" value="1"/>
</dbReference>
<dbReference type="InterPro" id="IPR008271">
    <property type="entry name" value="Ser/Thr_kinase_AS"/>
</dbReference>
<dbReference type="EMBL" id="JASFZW010000001">
    <property type="protein sequence ID" value="KAK2080725.1"/>
    <property type="molecule type" value="Genomic_DNA"/>
</dbReference>
<keyword evidence="10" id="KW-0472">Membrane</keyword>
<dbReference type="PROSITE" id="PS00107">
    <property type="entry name" value="PROTEIN_KINASE_ATP"/>
    <property type="match status" value="1"/>
</dbReference>